<dbReference type="OrthoDB" id="550575at2759"/>
<dbReference type="SMART" id="SM00367">
    <property type="entry name" value="LRR_CC"/>
    <property type="match status" value="3"/>
</dbReference>
<dbReference type="Gene3D" id="3.80.10.10">
    <property type="entry name" value="Ribonuclease Inhibitor"/>
    <property type="match status" value="1"/>
</dbReference>
<feature type="compositionally biased region" description="Low complexity" evidence="1">
    <location>
        <begin position="159"/>
        <end position="193"/>
    </location>
</feature>
<feature type="region of interest" description="Disordered" evidence="1">
    <location>
        <begin position="147"/>
        <end position="194"/>
    </location>
</feature>
<dbReference type="Proteomes" id="UP000726737">
    <property type="component" value="Unassembled WGS sequence"/>
</dbReference>
<organism evidence="2 3">
    <name type="scientific">Mortierella polycephala</name>
    <dbReference type="NCBI Taxonomy" id="41804"/>
    <lineage>
        <taxon>Eukaryota</taxon>
        <taxon>Fungi</taxon>
        <taxon>Fungi incertae sedis</taxon>
        <taxon>Mucoromycota</taxon>
        <taxon>Mortierellomycotina</taxon>
        <taxon>Mortierellomycetes</taxon>
        <taxon>Mortierellales</taxon>
        <taxon>Mortierellaceae</taxon>
        <taxon>Mortierella</taxon>
    </lineage>
</organism>
<keyword evidence="3" id="KW-1185">Reference proteome</keyword>
<name>A0A9P6PWP5_9FUNG</name>
<dbReference type="EMBL" id="JAAAJA010000397">
    <property type="protein sequence ID" value="KAG0254546.1"/>
    <property type="molecule type" value="Genomic_DNA"/>
</dbReference>
<dbReference type="SUPFAM" id="SSF52047">
    <property type="entry name" value="RNI-like"/>
    <property type="match status" value="1"/>
</dbReference>
<sequence>MQLRASCLKISQLLRICTHCPQIHTVKLEGTHLSDKVLAFVLNSLPGLKKLMLDLPMEDSLICPEDDMESVMGMDKVYGIDDGPHGILKTIDVWAPPTLEYVALTLQVAMKIPDYQLRSLLRNRPGLRTLKFVEVDIVGLNARKIKKKGKGRGKDRGQRSLSPSSVSSTTTATTTGSSSGSSRSSTPNLSTTSMERTLGSATGTTANRFGLHFLSIASTHTSALVRILDNCPFLTTLHLHYCDSIKDTALETISLHTPSLTSISLSSCKQLTSIGLESFFNHPDFSFVHVHFCNIPGLRDQVLDKMVMRHGHTLRKLAVYYCAFVTENGIKSILTQGRELRVLGLQSYSMTYTIFENSWACQHTLEQLDLQGTIKRQISAYSPNSTSDKDLDLQARVAAFVILRNRVMALSGLKNLRLSANGIGKEILEGFGPQQPIRILHLYGMQSAEIQSLPWSTIRMRYPYLEQLHCGTAEQLESIGRKLAGVNVELLSGFSIPDLASVDSFDD</sequence>
<dbReference type="PANTHER" id="PTHR13318">
    <property type="entry name" value="PARTNER OF PAIRED, ISOFORM B-RELATED"/>
    <property type="match status" value="1"/>
</dbReference>
<reference evidence="2" key="1">
    <citation type="journal article" date="2020" name="Fungal Divers.">
        <title>Resolving the Mortierellaceae phylogeny through synthesis of multi-gene phylogenetics and phylogenomics.</title>
        <authorList>
            <person name="Vandepol N."/>
            <person name="Liber J."/>
            <person name="Desiro A."/>
            <person name="Na H."/>
            <person name="Kennedy M."/>
            <person name="Barry K."/>
            <person name="Grigoriev I.V."/>
            <person name="Miller A.N."/>
            <person name="O'Donnell K."/>
            <person name="Stajich J.E."/>
            <person name="Bonito G."/>
        </authorList>
    </citation>
    <scope>NUCLEOTIDE SEQUENCE</scope>
    <source>
        <strain evidence="2">KOD948</strain>
    </source>
</reference>
<proteinExistence type="predicted"/>
<accession>A0A9P6PWP5</accession>
<evidence type="ECO:0008006" key="4">
    <source>
        <dbReference type="Google" id="ProtNLM"/>
    </source>
</evidence>
<dbReference type="InterPro" id="IPR006553">
    <property type="entry name" value="Leu-rich_rpt_Cys-con_subtyp"/>
</dbReference>
<gene>
    <name evidence="2" type="ORF">BG011_005668</name>
</gene>
<evidence type="ECO:0000313" key="3">
    <source>
        <dbReference type="Proteomes" id="UP000726737"/>
    </source>
</evidence>
<dbReference type="Pfam" id="PF13516">
    <property type="entry name" value="LRR_6"/>
    <property type="match status" value="1"/>
</dbReference>
<dbReference type="AlphaFoldDB" id="A0A9P6PWP5"/>
<dbReference type="GO" id="GO:0019005">
    <property type="term" value="C:SCF ubiquitin ligase complex"/>
    <property type="evidence" value="ECO:0007669"/>
    <property type="project" value="TreeGrafter"/>
</dbReference>
<dbReference type="GO" id="GO:0031146">
    <property type="term" value="P:SCF-dependent proteasomal ubiquitin-dependent protein catabolic process"/>
    <property type="evidence" value="ECO:0007669"/>
    <property type="project" value="TreeGrafter"/>
</dbReference>
<evidence type="ECO:0000256" key="1">
    <source>
        <dbReference type="SAM" id="MobiDB-lite"/>
    </source>
</evidence>
<comment type="caution">
    <text evidence="2">The sequence shown here is derived from an EMBL/GenBank/DDBJ whole genome shotgun (WGS) entry which is preliminary data.</text>
</comment>
<dbReference type="InterPro" id="IPR032675">
    <property type="entry name" value="LRR_dom_sf"/>
</dbReference>
<dbReference type="PANTHER" id="PTHR13318:SF95">
    <property type="entry name" value="F-BOX PROTEIN YLR352W"/>
    <property type="match status" value="1"/>
</dbReference>
<evidence type="ECO:0000313" key="2">
    <source>
        <dbReference type="EMBL" id="KAG0254546.1"/>
    </source>
</evidence>
<protein>
    <recommendedName>
        <fullName evidence="4">RNI-like protein</fullName>
    </recommendedName>
</protein>
<dbReference type="InterPro" id="IPR001611">
    <property type="entry name" value="Leu-rich_rpt"/>
</dbReference>